<sequence>MRPVPLIPGPGQESVWDYPRPPRLAPVAERLRVIFGGETIADTLAGFRVLETSHPPTYYFPPGDVAAGVLGPPRRAGTCEWKGRAVLFDLRAGGRTAAGAAWAYPNPTPAFTAIAGYLAFYAGPMEACLVGDIRAEPQPGGFYGGWITPACLGPFKGGPGSMGW</sequence>
<dbReference type="PANTHER" id="PTHR43058">
    <property type="entry name" value="SLR0655 PROTEIN"/>
    <property type="match status" value="1"/>
</dbReference>
<evidence type="ECO:0000313" key="2">
    <source>
        <dbReference type="EMBL" id="KAB1080322.1"/>
    </source>
</evidence>
<gene>
    <name evidence="2" type="ORF">F6X53_06375</name>
</gene>
<accession>A0A6L3T171</accession>
<dbReference type="RefSeq" id="WP_150998426.1">
    <property type="nucleotide sequence ID" value="NZ_BPQY01000488.1"/>
</dbReference>
<dbReference type="PANTHER" id="PTHR43058:SF1">
    <property type="entry name" value="DUF427 DOMAIN-CONTAINING PROTEIN"/>
    <property type="match status" value="1"/>
</dbReference>
<protein>
    <submittedName>
        <fullName evidence="2">DUF427 domain-containing protein</fullName>
    </submittedName>
</protein>
<dbReference type="EMBL" id="VZZK01000005">
    <property type="protein sequence ID" value="KAB1080322.1"/>
    <property type="molecule type" value="Genomic_DNA"/>
</dbReference>
<keyword evidence="3" id="KW-1185">Reference proteome</keyword>
<dbReference type="Proteomes" id="UP000474159">
    <property type="component" value="Unassembled WGS sequence"/>
</dbReference>
<dbReference type="OrthoDB" id="9815163at2"/>
<evidence type="ECO:0000313" key="3">
    <source>
        <dbReference type="Proteomes" id="UP000474159"/>
    </source>
</evidence>
<proteinExistence type="predicted"/>
<evidence type="ECO:0000259" key="1">
    <source>
        <dbReference type="Pfam" id="PF04248"/>
    </source>
</evidence>
<reference evidence="2 3" key="1">
    <citation type="submission" date="2019-09" db="EMBL/GenBank/DDBJ databases">
        <title>YIM 48816 draft genome.</title>
        <authorList>
            <person name="Jiang L."/>
        </authorList>
    </citation>
    <scope>NUCLEOTIDE SEQUENCE [LARGE SCALE GENOMIC DNA]</scope>
    <source>
        <strain evidence="2 3">YIM 48816</strain>
    </source>
</reference>
<name>A0A6L3T171_9HYPH</name>
<dbReference type="InterPro" id="IPR038694">
    <property type="entry name" value="DUF427_sf"/>
</dbReference>
<comment type="caution">
    <text evidence="2">The sequence shown here is derived from an EMBL/GenBank/DDBJ whole genome shotgun (WGS) entry which is preliminary data.</text>
</comment>
<dbReference type="InterPro" id="IPR007361">
    <property type="entry name" value="DUF427"/>
</dbReference>
<organism evidence="2 3">
    <name type="scientific">Methylobacterium soli</name>
    <dbReference type="NCBI Taxonomy" id="553447"/>
    <lineage>
        <taxon>Bacteria</taxon>
        <taxon>Pseudomonadati</taxon>
        <taxon>Pseudomonadota</taxon>
        <taxon>Alphaproteobacteria</taxon>
        <taxon>Hyphomicrobiales</taxon>
        <taxon>Methylobacteriaceae</taxon>
        <taxon>Methylobacterium</taxon>
    </lineage>
</organism>
<dbReference type="Pfam" id="PF04248">
    <property type="entry name" value="NTP_transf_9"/>
    <property type="match status" value="1"/>
</dbReference>
<dbReference type="AlphaFoldDB" id="A0A6L3T171"/>
<feature type="domain" description="DUF427" evidence="1">
    <location>
        <begin position="32"/>
        <end position="122"/>
    </location>
</feature>
<dbReference type="Gene3D" id="2.170.150.40">
    <property type="entry name" value="Domain of unknown function (DUF427)"/>
    <property type="match status" value="1"/>
</dbReference>